<dbReference type="eggNOG" id="ENOG50308QC">
    <property type="taxonomic scope" value="Bacteria"/>
</dbReference>
<protein>
    <recommendedName>
        <fullName evidence="4">DUF3221 domain-containing protein</fullName>
    </recommendedName>
</protein>
<dbReference type="KEGG" id="oih:OB0809"/>
<name>Q8ES34_OCEIH</name>
<keyword evidence="3" id="KW-1185">Reference proteome</keyword>
<dbReference type="RefSeq" id="WP_011065215.1">
    <property type="nucleotide sequence ID" value="NC_004193.1"/>
</dbReference>
<reference evidence="2 3" key="1">
    <citation type="journal article" date="2001" name="FEMS Microbiol. Lett.">
        <title>Oceanobacillus iheyensis gen. nov., sp. nov., a deep-sea extremely halotolerant and alkaliphilic species isolated from a depth of 1050 m on the Iheya Ridge.</title>
        <authorList>
            <person name="Lu J."/>
            <person name="Nogi Y."/>
            <person name="Takami H."/>
        </authorList>
    </citation>
    <scope>NUCLEOTIDE SEQUENCE [LARGE SCALE GENOMIC DNA]</scope>
    <source>
        <strain evidence="3">DSM 14371 / CIP 107618 / JCM 11309 / KCTC 3954 / HTE831</strain>
    </source>
</reference>
<organism evidence="2 3">
    <name type="scientific">Oceanobacillus iheyensis (strain DSM 14371 / CIP 107618 / JCM 11309 / KCTC 3954 / HTE831)</name>
    <dbReference type="NCBI Taxonomy" id="221109"/>
    <lineage>
        <taxon>Bacteria</taxon>
        <taxon>Bacillati</taxon>
        <taxon>Bacillota</taxon>
        <taxon>Bacilli</taxon>
        <taxon>Bacillales</taxon>
        <taxon>Bacillaceae</taxon>
        <taxon>Oceanobacillus</taxon>
    </lineage>
</organism>
<evidence type="ECO:0000313" key="3">
    <source>
        <dbReference type="Proteomes" id="UP000000822"/>
    </source>
</evidence>
<dbReference type="AlphaFoldDB" id="Q8ES34"/>
<dbReference type="OrthoDB" id="2720753at2"/>
<proteinExistence type="predicted"/>
<accession>Q8ES34</accession>
<dbReference type="EMBL" id="BA000028">
    <property type="protein sequence ID" value="BAC12765.1"/>
    <property type="molecule type" value="Genomic_DNA"/>
</dbReference>
<evidence type="ECO:0008006" key="4">
    <source>
        <dbReference type="Google" id="ProtNLM"/>
    </source>
</evidence>
<feature type="region of interest" description="Disordered" evidence="1">
    <location>
        <begin position="30"/>
        <end position="51"/>
    </location>
</feature>
<feature type="compositionally biased region" description="Basic and acidic residues" evidence="1">
    <location>
        <begin position="40"/>
        <end position="50"/>
    </location>
</feature>
<dbReference type="Proteomes" id="UP000000822">
    <property type="component" value="Chromosome"/>
</dbReference>
<sequence>MKKILFIFLSGLILLTFLGVVTFVMLPSSNQSSSGTSNLNEKDNQDHEIPLSEQEGTLQGYYFNGYIDMRDSFESFEEESEYIYYMSQHFDYYRNQAFDHDTDESKEDHAKYFSQLDPLNALVSFRNKTKVDLQNGDYIKVTFKGGIMESYPAQIGEVVEVEVIGRKKE</sequence>
<evidence type="ECO:0000313" key="2">
    <source>
        <dbReference type="EMBL" id="BAC12765.1"/>
    </source>
</evidence>
<feature type="compositionally biased region" description="Low complexity" evidence="1">
    <location>
        <begin position="30"/>
        <end position="39"/>
    </location>
</feature>
<dbReference type="STRING" id="221109.gene:10733030"/>
<dbReference type="HOGENOM" id="CLU_1576905_0_0_9"/>
<gene>
    <name evidence="2" type="ordered locus">OB0809</name>
</gene>
<evidence type="ECO:0000256" key="1">
    <source>
        <dbReference type="SAM" id="MobiDB-lite"/>
    </source>
</evidence>
<reference evidence="2 3" key="2">
    <citation type="journal article" date="2002" name="Nucleic Acids Res.">
        <title>Genome sequence of Oceanobacillus iheyensis isolated from the Iheya Ridge and its unexpected adaptive capabilities to extreme environments.</title>
        <authorList>
            <person name="Takami H."/>
            <person name="Takaki Y."/>
            <person name="Uchiyama I."/>
        </authorList>
    </citation>
    <scope>NUCLEOTIDE SEQUENCE [LARGE SCALE GENOMIC DNA]</scope>
    <source>
        <strain evidence="3">DSM 14371 / CIP 107618 / JCM 11309 / KCTC 3954 / HTE831</strain>
    </source>
</reference>